<dbReference type="GO" id="GO:0005509">
    <property type="term" value="F:calcium ion binding"/>
    <property type="evidence" value="ECO:0007669"/>
    <property type="project" value="InterPro"/>
</dbReference>
<accession>A0A0T5Z5J2</accession>
<dbReference type="Gene3D" id="2.60.40.10">
    <property type="entry name" value="Immunoglobulins"/>
    <property type="match status" value="3"/>
</dbReference>
<dbReference type="AlphaFoldDB" id="A0A0T5Z5J2"/>
<evidence type="ECO:0000313" key="3">
    <source>
        <dbReference type="EMBL" id="KRT58128.1"/>
    </source>
</evidence>
<feature type="compositionally biased region" description="Low complexity" evidence="1">
    <location>
        <begin position="340"/>
        <end position="360"/>
    </location>
</feature>
<feature type="non-terminal residue" evidence="3">
    <location>
        <position position="1"/>
    </location>
</feature>
<dbReference type="RefSeq" id="WP_199399708.1">
    <property type="nucleotide sequence ID" value="NZ_KQ556948.1"/>
</dbReference>
<organism evidence="3 4">
    <name type="scientific">endosymbiont of Ridgeia piscesae</name>
    <dbReference type="NCBI Taxonomy" id="54398"/>
    <lineage>
        <taxon>Bacteria</taxon>
        <taxon>Pseudomonadati</taxon>
        <taxon>Pseudomonadota</taxon>
        <taxon>Gammaproteobacteria</taxon>
        <taxon>sulfur-oxidizing symbionts</taxon>
    </lineage>
</organism>
<name>A0A0T5Z5J2_9GAMM</name>
<dbReference type="Proteomes" id="UP000051276">
    <property type="component" value="Unassembled WGS sequence"/>
</dbReference>
<dbReference type="InterPro" id="IPR013783">
    <property type="entry name" value="Ig-like_fold"/>
</dbReference>
<dbReference type="SUPFAM" id="SSF49313">
    <property type="entry name" value="Cadherin-like"/>
    <property type="match status" value="3"/>
</dbReference>
<comment type="caution">
    <text evidence="3">The sequence shown here is derived from an EMBL/GenBank/DDBJ whole genome shotgun (WGS) entry which is preliminary data.</text>
</comment>
<sequence>NANLNPHSSMIVKLARAKGGLTSSNVSNARDTVIELLNFGFDPALMADPITASLTNNNLPMMIKSSETLAEALRRVRDNALSSNVTVDEVMDALADDLVDDSLDGEGDDAASQRYAALLHVISSEVLYEAMHNRLKVNNVDASTALDGAIQTTAPAVTLRTGDVRINRRMIEQARRSVAAARQVDDSANLTALADALDRLSGNVTPTAVEQVLPDTVSNDFSSLVGSTRYLQEVRLDGIIQAGNQGAGPNRAPLISGTPVSSVAVNSTFNFTPTASDADGDQLSFNVTNLPSWAVFAPENGTITGTPSSNDLGLYQNVRIGVFDGHANADIVFNIEVTDGSSSGGNSNSAPSISGSPSSSVAENSNYSFTPSASDPDGDALSFSITNLPSWASFNDQTRQLSGTPGTGDAGVYQNITLIVTDGQASSSLAAFSIEVGASSAAPSISGNPTRSVEAGSGYSFTPSAADPDGDDLDFSISSLPSWAQFDTNTGTLSGTPQSGDMGSYSGITIQIG</sequence>
<evidence type="ECO:0000256" key="1">
    <source>
        <dbReference type="SAM" id="MobiDB-lite"/>
    </source>
</evidence>
<feature type="region of interest" description="Disordered" evidence="1">
    <location>
        <begin position="440"/>
        <end position="473"/>
    </location>
</feature>
<dbReference type="InterPro" id="IPR015919">
    <property type="entry name" value="Cadherin-like_sf"/>
</dbReference>
<protein>
    <submittedName>
        <fullName evidence="3">Putative Ig domain-containing protein</fullName>
    </submittedName>
</protein>
<dbReference type="SMART" id="SM00736">
    <property type="entry name" value="CADG"/>
    <property type="match status" value="2"/>
</dbReference>
<evidence type="ECO:0000259" key="2">
    <source>
        <dbReference type="SMART" id="SM00736"/>
    </source>
</evidence>
<proteinExistence type="predicted"/>
<dbReference type="PANTHER" id="PTHR21559">
    <property type="entry name" value="DYSTROGLYCAN-RELATED"/>
    <property type="match status" value="1"/>
</dbReference>
<reference evidence="3 4" key="1">
    <citation type="submission" date="2015-11" db="EMBL/GenBank/DDBJ databases">
        <title>The genome of Candidatus Endoriftia persephone in Ridgeia piscesae and population structure of the North Eastern Pacific vestimentiferan symbionts.</title>
        <authorList>
            <person name="Perez M."/>
            <person name="Juniper K.S."/>
        </authorList>
    </citation>
    <scope>NUCLEOTIDE SEQUENCE [LARGE SCALE GENOMIC DNA]</scope>
    <source>
        <strain evidence="3">Ind10</strain>
    </source>
</reference>
<dbReference type="GO" id="GO:0016011">
    <property type="term" value="C:dystroglycan complex"/>
    <property type="evidence" value="ECO:0007669"/>
    <property type="project" value="TreeGrafter"/>
</dbReference>
<gene>
    <name evidence="3" type="ORF">Ga0076813_12821</name>
</gene>
<dbReference type="GO" id="GO:0043236">
    <property type="term" value="F:laminin binding"/>
    <property type="evidence" value="ECO:0007669"/>
    <property type="project" value="TreeGrafter"/>
</dbReference>
<feature type="region of interest" description="Disordered" evidence="1">
    <location>
        <begin position="340"/>
        <end position="373"/>
    </location>
</feature>
<feature type="compositionally biased region" description="Polar residues" evidence="1">
    <location>
        <begin position="361"/>
        <end position="373"/>
    </location>
</feature>
<dbReference type="EMBL" id="LMXI01000412">
    <property type="protein sequence ID" value="KRT58128.1"/>
    <property type="molecule type" value="Genomic_DNA"/>
</dbReference>
<feature type="compositionally biased region" description="Polar residues" evidence="1">
    <location>
        <begin position="441"/>
        <end position="451"/>
    </location>
</feature>
<feature type="non-terminal residue" evidence="3">
    <location>
        <position position="513"/>
    </location>
</feature>
<evidence type="ECO:0000313" key="4">
    <source>
        <dbReference type="Proteomes" id="UP000051276"/>
    </source>
</evidence>
<dbReference type="Pfam" id="PF05345">
    <property type="entry name" value="He_PIG"/>
    <property type="match status" value="3"/>
</dbReference>
<dbReference type="InterPro" id="IPR006644">
    <property type="entry name" value="Cadg"/>
</dbReference>
<feature type="domain" description="Dystroglycan-type cadherin-like" evidence="2">
    <location>
        <begin position="253"/>
        <end position="344"/>
    </location>
</feature>
<dbReference type="PANTHER" id="PTHR21559:SF21">
    <property type="entry name" value="DYSTROGLYCAN 1"/>
    <property type="match status" value="1"/>
</dbReference>
<feature type="domain" description="Dystroglycan-type cadherin-like" evidence="2">
    <location>
        <begin position="351"/>
        <end position="443"/>
    </location>
</feature>